<evidence type="ECO:0000256" key="4">
    <source>
        <dbReference type="ARBA" id="ARBA00022475"/>
    </source>
</evidence>
<keyword evidence="3 15" id="KW-0813">Transport</keyword>
<evidence type="ECO:0000256" key="1">
    <source>
        <dbReference type="ARBA" id="ARBA00004377"/>
    </source>
</evidence>
<dbReference type="InterPro" id="IPR002146">
    <property type="entry name" value="ATP_synth_b/b'su_bac/chlpt"/>
</dbReference>
<dbReference type="PANTHER" id="PTHR33445">
    <property type="entry name" value="ATP SYNTHASE SUBUNIT B', CHLOROPLASTIC"/>
    <property type="match status" value="1"/>
</dbReference>
<dbReference type="EMBL" id="QOZG01000005">
    <property type="protein sequence ID" value="RCS23419.1"/>
    <property type="molecule type" value="Genomic_DNA"/>
</dbReference>
<dbReference type="Proteomes" id="UP000253420">
    <property type="component" value="Unassembled WGS sequence"/>
</dbReference>
<comment type="function">
    <text evidence="13">Component of the F(0) channel, it forms part of the peripheral stalk, linking F(1) to F(0). The b'-subunit is a diverged and duplicated form of b found in plants and photosynthetic bacteria.</text>
</comment>
<dbReference type="GO" id="GO:0046961">
    <property type="term" value="F:proton-transporting ATPase activity, rotational mechanism"/>
    <property type="evidence" value="ECO:0007669"/>
    <property type="project" value="TreeGrafter"/>
</dbReference>
<comment type="subcellular location">
    <subcellularLocation>
        <location evidence="1">Cell inner membrane</location>
        <topology evidence="1">Single-pass membrane protein</topology>
    </subcellularLocation>
    <subcellularLocation>
        <location evidence="15">Cell membrane</location>
        <topology evidence="15">Single-pass membrane protein</topology>
    </subcellularLocation>
</comment>
<comment type="caution">
    <text evidence="18">The sequence shown here is derived from an EMBL/GenBank/DDBJ whole genome shotgun (WGS) entry which is preliminary data.</text>
</comment>
<keyword evidence="8 15" id="KW-1133">Transmembrane helix</keyword>
<protein>
    <recommendedName>
        <fullName evidence="15">ATP synthase subunit b</fullName>
    </recommendedName>
    <alternativeName>
        <fullName evidence="15">ATP synthase F(0) sector subunit b</fullName>
    </alternativeName>
    <alternativeName>
        <fullName evidence="15">ATPase subunit I</fullName>
    </alternativeName>
    <alternativeName>
        <fullName evidence="15">F-type ATPase subunit b</fullName>
        <shortName evidence="15">F-ATPase subunit b</shortName>
    </alternativeName>
</protein>
<gene>
    <name evidence="15" type="primary">atpF</name>
    <name evidence="18" type="ORF">DUT91_14170</name>
</gene>
<evidence type="ECO:0000256" key="13">
    <source>
        <dbReference type="ARBA" id="ARBA00025614"/>
    </source>
</evidence>
<evidence type="ECO:0000256" key="7">
    <source>
        <dbReference type="ARBA" id="ARBA00022781"/>
    </source>
</evidence>
<evidence type="ECO:0000313" key="18">
    <source>
        <dbReference type="EMBL" id="RCS23419.1"/>
    </source>
</evidence>
<evidence type="ECO:0000256" key="9">
    <source>
        <dbReference type="ARBA" id="ARBA00023065"/>
    </source>
</evidence>
<evidence type="ECO:0000313" key="19">
    <source>
        <dbReference type="Proteomes" id="UP000253420"/>
    </source>
</evidence>
<dbReference type="InterPro" id="IPR050059">
    <property type="entry name" value="ATP_synthase_B_chain"/>
</dbReference>
<dbReference type="GO" id="GO:0046933">
    <property type="term" value="F:proton-transporting ATP synthase activity, rotational mechanism"/>
    <property type="evidence" value="ECO:0007669"/>
    <property type="project" value="UniProtKB-UniRule"/>
</dbReference>
<evidence type="ECO:0000256" key="5">
    <source>
        <dbReference type="ARBA" id="ARBA00022547"/>
    </source>
</evidence>
<evidence type="ECO:0000256" key="16">
    <source>
        <dbReference type="RuleBase" id="RU003848"/>
    </source>
</evidence>
<dbReference type="AlphaFoldDB" id="A0A368K209"/>
<dbReference type="NCBIfam" id="NF006611">
    <property type="entry name" value="PRK09173.1"/>
    <property type="match status" value="1"/>
</dbReference>
<dbReference type="PANTHER" id="PTHR33445:SF1">
    <property type="entry name" value="ATP SYNTHASE SUBUNIT B"/>
    <property type="match status" value="1"/>
</dbReference>
<accession>A0A368K209</accession>
<comment type="similarity">
    <text evidence="2 15 16">Belongs to the ATPase B chain family.</text>
</comment>
<keyword evidence="4 15" id="KW-1003">Cell membrane</keyword>
<feature type="coiled-coil region" evidence="17">
    <location>
        <begin position="28"/>
        <end position="105"/>
    </location>
</feature>
<dbReference type="OrthoDB" id="8479836at2"/>
<evidence type="ECO:0000256" key="17">
    <source>
        <dbReference type="SAM" id="Coils"/>
    </source>
</evidence>
<keyword evidence="7 15" id="KW-0375">Hydrogen ion transport</keyword>
<feature type="transmembrane region" description="Helical" evidence="15">
    <location>
        <begin position="6"/>
        <end position="23"/>
    </location>
</feature>
<comment type="function">
    <text evidence="12 15">F(1)F(0) ATP synthase produces ATP from ADP in the presence of a proton or sodium gradient. F-type ATPases consist of two structural domains, F(1) containing the extramembraneous catalytic core and F(0) containing the membrane proton channel, linked together by a central stalk and a peripheral stalk. During catalysis, ATP synthesis in the catalytic domain of F(1) is coupled via a rotary mechanism of the central stalk subunits to proton translocation.</text>
</comment>
<name>A0A368K209_9HYPH</name>
<evidence type="ECO:0000256" key="10">
    <source>
        <dbReference type="ARBA" id="ARBA00023136"/>
    </source>
</evidence>
<evidence type="ECO:0000256" key="11">
    <source>
        <dbReference type="ARBA" id="ARBA00023310"/>
    </source>
</evidence>
<dbReference type="Pfam" id="PF00430">
    <property type="entry name" value="ATP-synt_B"/>
    <property type="match status" value="1"/>
</dbReference>
<keyword evidence="9 15" id="KW-0406">Ion transport</keyword>
<keyword evidence="5 15" id="KW-0138">CF(0)</keyword>
<evidence type="ECO:0000256" key="3">
    <source>
        <dbReference type="ARBA" id="ARBA00022448"/>
    </source>
</evidence>
<dbReference type="GO" id="GO:0005886">
    <property type="term" value="C:plasma membrane"/>
    <property type="evidence" value="ECO:0007669"/>
    <property type="project" value="UniProtKB-SubCell"/>
</dbReference>
<organism evidence="18 19">
    <name type="scientific">Phyllobacterium salinisoli</name>
    <dbReference type="NCBI Taxonomy" id="1899321"/>
    <lineage>
        <taxon>Bacteria</taxon>
        <taxon>Pseudomonadati</taxon>
        <taxon>Pseudomonadota</taxon>
        <taxon>Alphaproteobacteria</taxon>
        <taxon>Hyphomicrobiales</taxon>
        <taxon>Phyllobacteriaceae</taxon>
        <taxon>Phyllobacterium</taxon>
    </lineage>
</organism>
<reference evidence="18 19" key="1">
    <citation type="submission" date="2018-07" db="EMBL/GenBank/DDBJ databases">
        <title>The draft genome of Phyllobacterium salinisoli.</title>
        <authorList>
            <person name="Liu L."/>
            <person name="Li L."/>
            <person name="Zhang X."/>
            <person name="Liang L."/>
        </authorList>
    </citation>
    <scope>NUCLEOTIDE SEQUENCE [LARGE SCALE GENOMIC DNA]</scope>
    <source>
        <strain evidence="18 19">LLAN61</strain>
    </source>
</reference>
<proteinExistence type="inferred from homology"/>
<evidence type="ECO:0000256" key="12">
    <source>
        <dbReference type="ARBA" id="ARBA00025198"/>
    </source>
</evidence>
<evidence type="ECO:0000256" key="2">
    <source>
        <dbReference type="ARBA" id="ARBA00005513"/>
    </source>
</evidence>
<evidence type="ECO:0000256" key="14">
    <source>
        <dbReference type="ARBA" id="ARBA00025830"/>
    </source>
</evidence>
<keyword evidence="19" id="KW-1185">Reference proteome</keyword>
<sequence>MDSTFWALVALIIFIGIIVYMKVPKVIARSLDERADRIRNELDEARRLREEAQQLLAEYQRKRKEAEKEAGEILTAAQREATALLQEAKQKTEDYVVRRNKLAEQKIAQAESEAINEVRSSAVEIAVAAAGRLIADKLDPKTAGELFKQSVDQVKTRLN</sequence>
<dbReference type="GO" id="GO:0045259">
    <property type="term" value="C:proton-transporting ATP synthase complex"/>
    <property type="evidence" value="ECO:0007669"/>
    <property type="project" value="UniProtKB-KW"/>
</dbReference>
<keyword evidence="10 15" id="KW-0472">Membrane</keyword>
<keyword evidence="6 15" id="KW-0812">Transmembrane</keyword>
<evidence type="ECO:0000256" key="15">
    <source>
        <dbReference type="HAMAP-Rule" id="MF_01398"/>
    </source>
</evidence>
<keyword evidence="11 15" id="KW-0066">ATP synthesis</keyword>
<dbReference type="HAMAP" id="MF_01398">
    <property type="entry name" value="ATP_synth_b_bprime"/>
    <property type="match status" value="1"/>
</dbReference>
<evidence type="ECO:0000256" key="8">
    <source>
        <dbReference type="ARBA" id="ARBA00022989"/>
    </source>
</evidence>
<comment type="subunit">
    <text evidence="14 15">F-type ATPases have 2 components, F(1) - the catalytic core - and F(0) - the membrane proton channel. F(1) has five subunits: alpha(3), beta(3), gamma(1), delta(1), epsilon(1). F(0) has three main subunits: a(1), b(2) and c(10-14). The alpha and beta chains form an alternating ring which encloses part of the gamma chain. F(1) is attached to F(0) by a central stalk formed by the gamma and epsilon chains, while a peripheral stalk is formed by the delta and b chains.</text>
</comment>
<evidence type="ECO:0000256" key="6">
    <source>
        <dbReference type="ARBA" id="ARBA00022692"/>
    </source>
</evidence>
<dbReference type="RefSeq" id="WP_114441034.1">
    <property type="nucleotide sequence ID" value="NZ_QOZG01000005.1"/>
</dbReference>
<keyword evidence="17" id="KW-0175">Coiled coil</keyword>
<dbReference type="CDD" id="cd06503">
    <property type="entry name" value="ATP-synt_Fo_b"/>
    <property type="match status" value="1"/>
</dbReference>